<evidence type="ECO:0000313" key="1">
    <source>
        <dbReference type="EMBL" id="CAD8117624.1"/>
    </source>
</evidence>
<dbReference type="Proteomes" id="UP000692954">
    <property type="component" value="Unassembled WGS sequence"/>
</dbReference>
<proteinExistence type="predicted"/>
<sequence length="119" mass="13784">MSEINESVIEAPLKALLEDVLFSLEGYLEGQNDLKMIENQLKDYDTLVGLVKIIGNVFKTLMKKVDKKMNQLKMNINDNSSYRSHHPEEEYEKLEQIIQKHEAEIRGHISVRVSIVIQD</sequence>
<protein>
    <submittedName>
        <fullName evidence="1">Uncharacterized protein</fullName>
    </submittedName>
</protein>
<dbReference type="EMBL" id="CAJJDN010000114">
    <property type="protein sequence ID" value="CAD8117624.1"/>
    <property type="molecule type" value="Genomic_DNA"/>
</dbReference>
<dbReference type="AlphaFoldDB" id="A0A8S1QS50"/>
<evidence type="ECO:0000313" key="2">
    <source>
        <dbReference type="Proteomes" id="UP000692954"/>
    </source>
</evidence>
<keyword evidence="2" id="KW-1185">Reference proteome</keyword>
<organism evidence="1 2">
    <name type="scientific">Paramecium sonneborni</name>
    <dbReference type="NCBI Taxonomy" id="65129"/>
    <lineage>
        <taxon>Eukaryota</taxon>
        <taxon>Sar</taxon>
        <taxon>Alveolata</taxon>
        <taxon>Ciliophora</taxon>
        <taxon>Intramacronucleata</taxon>
        <taxon>Oligohymenophorea</taxon>
        <taxon>Peniculida</taxon>
        <taxon>Parameciidae</taxon>
        <taxon>Paramecium</taxon>
    </lineage>
</organism>
<name>A0A8S1QS50_9CILI</name>
<comment type="caution">
    <text evidence="1">The sequence shown here is derived from an EMBL/GenBank/DDBJ whole genome shotgun (WGS) entry which is preliminary data.</text>
</comment>
<gene>
    <name evidence="1" type="ORF">PSON_ATCC_30995.1.T1140120</name>
</gene>
<accession>A0A8S1QS50</accession>
<reference evidence="1" key="1">
    <citation type="submission" date="2021-01" db="EMBL/GenBank/DDBJ databases">
        <authorList>
            <consortium name="Genoscope - CEA"/>
            <person name="William W."/>
        </authorList>
    </citation>
    <scope>NUCLEOTIDE SEQUENCE</scope>
</reference>